<feature type="transmembrane region" description="Helical" evidence="1">
    <location>
        <begin position="260"/>
        <end position="279"/>
    </location>
</feature>
<feature type="domain" description="NUP210 Ig-like" evidence="4">
    <location>
        <begin position="26"/>
        <end position="114"/>
    </location>
</feature>
<evidence type="ECO:0000256" key="1">
    <source>
        <dbReference type="SAM" id="Phobius"/>
    </source>
</evidence>
<keyword evidence="1" id="KW-0812">Transmembrane</keyword>
<evidence type="ECO:0000313" key="7">
    <source>
        <dbReference type="Proteomes" id="UP000694545"/>
    </source>
</evidence>
<dbReference type="GO" id="GO:0005643">
    <property type="term" value="C:nuclear pore"/>
    <property type="evidence" value="ECO:0007669"/>
    <property type="project" value="TreeGrafter"/>
</dbReference>
<feature type="domain" description="NUP210 Ig-like" evidence="5">
    <location>
        <begin position="124"/>
        <end position="221"/>
    </location>
</feature>
<keyword evidence="1" id="KW-0472">Membrane</keyword>
<keyword evidence="7" id="KW-1185">Reference proteome</keyword>
<dbReference type="InterPro" id="IPR055098">
    <property type="entry name" value="Ig_NUP210_3rd"/>
</dbReference>
<evidence type="ECO:0000256" key="2">
    <source>
        <dbReference type="SAM" id="SignalP"/>
    </source>
</evidence>
<feature type="chain" id="PRO_5034306373" evidence="2">
    <location>
        <begin position="26"/>
        <end position="294"/>
    </location>
</feature>
<proteinExistence type="predicted"/>
<evidence type="ECO:0000313" key="6">
    <source>
        <dbReference type="Ensembl" id="ENSVKKP00000015138.1"/>
    </source>
</evidence>
<dbReference type="InterPro" id="IPR055096">
    <property type="entry name" value="Ig_NUP210_1st"/>
</dbReference>
<dbReference type="InterPro" id="IPR055097">
    <property type="entry name" value="Ig_NUP210_2nd"/>
</dbReference>
<evidence type="ECO:0000259" key="5">
    <source>
        <dbReference type="Pfam" id="PF22969"/>
    </source>
</evidence>
<feature type="domain" description="NUP210 Ig-like" evidence="3">
    <location>
        <begin position="230"/>
        <end position="261"/>
    </location>
</feature>
<feature type="signal peptide" evidence="2">
    <location>
        <begin position="1"/>
        <end position="25"/>
    </location>
</feature>
<dbReference type="PANTHER" id="PTHR23019">
    <property type="entry name" value="NUCLEAR PORE MEMBRANE GLYCOPROTEIN GP210-RELATED"/>
    <property type="match status" value="1"/>
</dbReference>
<dbReference type="Proteomes" id="UP000694545">
    <property type="component" value="Unplaced"/>
</dbReference>
<protein>
    <submittedName>
        <fullName evidence="6">Uncharacterized protein</fullName>
    </submittedName>
</protein>
<reference evidence="6" key="2">
    <citation type="submission" date="2025-09" db="UniProtKB">
        <authorList>
            <consortium name="Ensembl"/>
        </authorList>
    </citation>
    <scope>IDENTIFICATION</scope>
</reference>
<feature type="transmembrane region" description="Helical" evidence="1">
    <location>
        <begin position="222"/>
        <end position="248"/>
    </location>
</feature>
<evidence type="ECO:0000259" key="3">
    <source>
        <dbReference type="Pfam" id="PF22963"/>
    </source>
</evidence>
<organism evidence="6 7">
    <name type="scientific">Varanus komodoensis</name>
    <name type="common">Komodo dragon</name>
    <dbReference type="NCBI Taxonomy" id="61221"/>
    <lineage>
        <taxon>Eukaryota</taxon>
        <taxon>Metazoa</taxon>
        <taxon>Chordata</taxon>
        <taxon>Craniata</taxon>
        <taxon>Vertebrata</taxon>
        <taxon>Euteleostomi</taxon>
        <taxon>Lepidosauria</taxon>
        <taxon>Squamata</taxon>
        <taxon>Bifurcata</taxon>
        <taxon>Unidentata</taxon>
        <taxon>Episquamata</taxon>
        <taxon>Toxicofera</taxon>
        <taxon>Anguimorpha</taxon>
        <taxon>Paleoanguimorpha</taxon>
        <taxon>Varanoidea</taxon>
        <taxon>Varanidae</taxon>
        <taxon>Varanus</taxon>
    </lineage>
</organism>
<name>A0A8D2L0L2_VARKO</name>
<dbReference type="OMA" id="YQNDSEC"/>
<keyword evidence="2" id="KW-0732">Signal</keyword>
<evidence type="ECO:0000259" key="4">
    <source>
        <dbReference type="Pfam" id="PF22967"/>
    </source>
</evidence>
<dbReference type="Pfam" id="PF22969">
    <property type="entry name" value="Ig_NUP210_2nd"/>
    <property type="match status" value="1"/>
</dbReference>
<dbReference type="AlphaFoldDB" id="A0A8D2L0L2"/>
<reference evidence="6" key="1">
    <citation type="submission" date="2025-08" db="UniProtKB">
        <authorList>
            <consortium name="Ensembl"/>
        </authorList>
    </citation>
    <scope>IDENTIFICATION</scope>
</reference>
<accession>A0A8D2L0L2</accession>
<keyword evidence="1" id="KW-1133">Transmembrane helix</keyword>
<dbReference type="PANTHER" id="PTHR23019:SF1">
    <property type="entry name" value="NUCLEAR PORE MEMBRANE GLYCOPROTEIN 210-LIKE"/>
    <property type="match status" value="1"/>
</dbReference>
<dbReference type="Pfam" id="PF22963">
    <property type="entry name" value="Ig_NUP210_3rd"/>
    <property type="match status" value="1"/>
</dbReference>
<dbReference type="Pfam" id="PF22967">
    <property type="entry name" value="Ig_NUP210_1st"/>
    <property type="match status" value="1"/>
</dbReference>
<dbReference type="Ensembl" id="ENSVKKT00000015499.1">
    <property type="protein sequence ID" value="ENSVKKP00000015138.1"/>
    <property type="gene ID" value="ENSVKKG00000010375.1"/>
</dbReference>
<dbReference type="InterPro" id="IPR045197">
    <property type="entry name" value="NUP210-like"/>
</dbReference>
<sequence length="294" mass="33100">MACCLRTRPARLLLISVFLAELVGAYKLNVPKVLLPFSREKQVPFVLGAEGGCYSWFSTRHDTVSIEPLYENGTVCSQKALLTTRSSQATKLSSVVIAEEIVTGHLLRCDIIVDLIAHIEIVSRTREIYVEDSPLELSVRALDAEGNTFSSLEGMEFEWSIAKDDEMENLELSTEYSPPDYMVEMESEEKQGDRILVSGIRTGAAVIKVRIQEPIYKKVAAALVRLLVLENIFLMPSYDVYLLVGAYIKYKVGKIIQGKVTGRFFSHLLAFLMGIYWSVRVLCRFTQMQAQINI</sequence>